<evidence type="ECO:0000259" key="6">
    <source>
        <dbReference type="PROSITE" id="PS50262"/>
    </source>
</evidence>
<dbReference type="PROSITE" id="PS50262">
    <property type="entry name" value="G_PROTEIN_RECEP_F1_2"/>
    <property type="match status" value="1"/>
</dbReference>
<comment type="subcellular location">
    <subcellularLocation>
        <location evidence="1">Membrane</location>
    </subcellularLocation>
</comment>
<evidence type="ECO:0000256" key="1">
    <source>
        <dbReference type="ARBA" id="ARBA00004370"/>
    </source>
</evidence>
<keyword evidence="4 5" id="KW-0472">Membrane</keyword>
<feature type="transmembrane region" description="Helical" evidence="5">
    <location>
        <begin position="147"/>
        <end position="170"/>
    </location>
</feature>
<feature type="transmembrane region" description="Helical" evidence="5">
    <location>
        <begin position="236"/>
        <end position="258"/>
    </location>
</feature>
<accession>A0A819IRY2</accession>
<evidence type="ECO:0000256" key="5">
    <source>
        <dbReference type="SAM" id="Phobius"/>
    </source>
</evidence>
<evidence type="ECO:0000313" key="8">
    <source>
        <dbReference type="EMBL" id="CAF3917939.1"/>
    </source>
</evidence>
<dbReference type="SUPFAM" id="SSF81321">
    <property type="entry name" value="Family A G protein-coupled receptor-like"/>
    <property type="match status" value="1"/>
</dbReference>
<comment type="caution">
    <text evidence="8">The sequence shown here is derived from an EMBL/GenBank/DDBJ whole genome shotgun (WGS) entry which is preliminary data.</text>
</comment>
<feature type="transmembrane region" description="Helical" evidence="5">
    <location>
        <begin position="29"/>
        <end position="53"/>
    </location>
</feature>
<dbReference type="Proteomes" id="UP000663823">
    <property type="component" value="Unassembled WGS sequence"/>
</dbReference>
<feature type="transmembrane region" description="Helical" evidence="5">
    <location>
        <begin position="205"/>
        <end position="230"/>
    </location>
</feature>
<evidence type="ECO:0000256" key="2">
    <source>
        <dbReference type="ARBA" id="ARBA00022692"/>
    </source>
</evidence>
<dbReference type="Proteomes" id="UP000663882">
    <property type="component" value="Unassembled WGS sequence"/>
</dbReference>
<organism evidence="8 9">
    <name type="scientific">Rotaria sordida</name>
    <dbReference type="NCBI Taxonomy" id="392033"/>
    <lineage>
        <taxon>Eukaryota</taxon>
        <taxon>Metazoa</taxon>
        <taxon>Spiralia</taxon>
        <taxon>Gnathifera</taxon>
        <taxon>Rotifera</taxon>
        <taxon>Eurotatoria</taxon>
        <taxon>Bdelloidea</taxon>
        <taxon>Philodinida</taxon>
        <taxon>Philodinidae</taxon>
        <taxon>Rotaria</taxon>
    </lineage>
</organism>
<dbReference type="AlphaFoldDB" id="A0A819IRY2"/>
<gene>
    <name evidence="8" type="ORF">OTI717_LOCUS24664</name>
    <name evidence="7" type="ORF">RFH988_LOCUS29571</name>
</gene>
<dbReference type="InterPro" id="IPR017452">
    <property type="entry name" value="GPCR_Rhodpsn_7TM"/>
</dbReference>
<evidence type="ECO:0000256" key="4">
    <source>
        <dbReference type="ARBA" id="ARBA00023136"/>
    </source>
</evidence>
<proteinExistence type="predicted"/>
<evidence type="ECO:0000256" key="3">
    <source>
        <dbReference type="ARBA" id="ARBA00022989"/>
    </source>
</evidence>
<dbReference type="EMBL" id="CAJOAX010004712">
    <property type="protein sequence ID" value="CAF3917939.1"/>
    <property type="molecule type" value="Genomic_DNA"/>
</dbReference>
<feature type="transmembrane region" description="Helical" evidence="5">
    <location>
        <begin position="107"/>
        <end position="127"/>
    </location>
</feature>
<protein>
    <recommendedName>
        <fullName evidence="6">G-protein coupled receptors family 1 profile domain-containing protein</fullName>
    </recommendedName>
</protein>
<sequence length="280" mass="33306">MLLCSLLGISCAFIFISVLIIYRQCRTMTIFLVFNSIIAGFIVNVVCVCQVMYQLTSDGNDKLCVLRGFLVESGCGLLYHTFCVQAFYHLFSTIPKLREYLQSKCSIIFIVLLQWLISLTFGLPILIGNRIKFQMDYRICQVSMNDLYGFLYFLIWIYIFPLIIIIGIYIRVLIYIKQNPYCLVIHQNIFQRQIRKRKFHIFRHIIMLIITLIIMRFPNFVFFLIIQFNYVTISLYIERICLMFISFGQTITMLLCLIDNYQIRKCLKNSIRKVKQRRRQ</sequence>
<reference evidence="8" key="1">
    <citation type="submission" date="2021-02" db="EMBL/GenBank/DDBJ databases">
        <authorList>
            <person name="Nowell W R."/>
        </authorList>
    </citation>
    <scope>NUCLEOTIDE SEQUENCE</scope>
</reference>
<keyword evidence="2 5" id="KW-0812">Transmembrane</keyword>
<name>A0A819IRY2_9BILA</name>
<dbReference type="OrthoDB" id="10055873at2759"/>
<keyword evidence="3 5" id="KW-1133">Transmembrane helix</keyword>
<evidence type="ECO:0000313" key="9">
    <source>
        <dbReference type="Proteomes" id="UP000663823"/>
    </source>
</evidence>
<feature type="transmembrane region" description="Helical" evidence="5">
    <location>
        <begin position="77"/>
        <end position="95"/>
    </location>
</feature>
<evidence type="ECO:0000313" key="7">
    <source>
        <dbReference type="EMBL" id="CAF1298075.1"/>
    </source>
</evidence>
<dbReference type="GO" id="GO:0016020">
    <property type="term" value="C:membrane"/>
    <property type="evidence" value="ECO:0007669"/>
    <property type="project" value="UniProtKB-SubCell"/>
</dbReference>
<feature type="domain" description="G-protein coupled receptors family 1 profile" evidence="6">
    <location>
        <begin position="11"/>
        <end position="256"/>
    </location>
</feature>
<dbReference type="Gene3D" id="1.20.1070.10">
    <property type="entry name" value="Rhodopsin 7-helix transmembrane proteins"/>
    <property type="match status" value="1"/>
</dbReference>
<feature type="transmembrane region" description="Helical" evidence="5">
    <location>
        <begin position="6"/>
        <end position="22"/>
    </location>
</feature>
<dbReference type="EMBL" id="CAJNOO010002805">
    <property type="protein sequence ID" value="CAF1298075.1"/>
    <property type="molecule type" value="Genomic_DNA"/>
</dbReference>